<evidence type="ECO:0000259" key="2">
    <source>
        <dbReference type="Pfam" id="PF04195"/>
    </source>
</evidence>
<keyword evidence="1" id="KW-0175">Coiled coil</keyword>
<dbReference type="AlphaFoldDB" id="A0AAW2CM22"/>
<sequence>MLGSGASEGVAGVDRSLGERKAAMVACGWRNGDWHVLLKLYPLIRNSLIQHHLVSEMAKEGGCGYRGEKACAFAHDHVCFYEADFLCGLRFPIHPFIHELLNYFKISLGRLIPNAWQIMNIMSIWISVYEGSMDGKSRVVRGFLSSFRDWKSRYFFIYGKEWETASDEVWGEVPKLPRTWEVPTLGAFFPSFDSFRLLYMATCFNQDRYAYAKEKKNQPLSKISLSPPKKQKSSLAVSIEELPFPPRTRKGKEKKGESIWMDPATALGRVHNFISDDKLKALSSIPSHELVSYHVHKLVHVLGESLRLTINYLAKEEKAVMANSRVKATEVESSRLRKDLIEAMNQVNEAKAKMKEVSEQLRTKKILEIQKDKEI</sequence>
<name>A0AAW2CM22_9ROSI</name>
<reference evidence="3 4" key="1">
    <citation type="submission" date="2024-01" db="EMBL/GenBank/DDBJ databases">
        <title>A telomere-to-telomere, gap-free genome of sweet tea (Lithocarpus litseifolius).</title>
        <authorList>
            <person name="Zhou J."/>
        </authorList>
    </citation>
    <scope>NUCLEOTIDE SEQUENCE [LARGE SCALE GENOMIC DNA]</scope>
    <source>
        <strain evidence="3">Zhou-2022a</strain>
        <tissue evidence="3">Leaf</tissue>
    </source>
</reference>
<dbReference type="EMBL" id="JAZDWU010000006">
    <property type="protein sequence ID" value="KAK9998065.1"/>
    <property type="molecule type" value="Genomic_DNA"/>
</dbReference>
<comment type="caution">
    <text evidence="3">The sequence shown here is derived from an EMBL/GenBank/DDBJ whole genome shotgun (WGS) entry which is preliminary data.</text>
</comment>
<keyword evidence="4" id="KW-1185">Reference proteome</keyword>
<dbReference type="Pfam" id="PF04195">
    <property type="entry name" value="Transposase_28"/>
    <property type="match status" value="1"/>
</dbReference>
<dbReference type="InterPro" id="IPR007321">
    <property type="entry name" value="Transposase_28"/>
</dbReference>
<proteinExistence type="predicted"/>
<evidence type="ECO:0000256" key="1">
    <source>
        <dbReference type="SAM" id="Coils"/>
    </source>
</evidence>
<evidence type="ECO:0000313" key="4">
    <source>
        <dbReference type="Proteomes" id="UP001459277"/>
    </source>
</evidence>
<organism evidence="3 4">
    <name type="scientific">Lithocarpus litseifolius</name>
    <dbReference type="NCBI Taxonomy" id="425828"/>
    <lineage>
        <taxon>Eukaryota</taxon>
        <taxon>Viridiplantae</taxon>
        <taxon>Streptophyta</taxon>
        <taxon>Embryophyta</taxon>
        <taxon>Tracheophyta</taxon>
        <taxon>Spermatophyta</taxon>
        <taxon>Magnoliopsida</taxon>
        <taxon>eudicotyledons</taxon>
        <taxon>Gunneridae</taxon>
        <taxon>Pentapetalae</taxon>
        <taxon>rosids</taxon>
        <taxon>fabids</taxon>
        <taxon>Fagales</taxon>
        <taxon>Fagaceae</taxon>
        <taxon>Lithocarpus</taxon>
    </lineage>
</organism>
<gene>
    <name evidence="3" type="ORF">SO802_017668</name>
</gene>
<evidence type="ECO:0000313" key="3">
    <source>
        <dbReference type="EMBL" id="KAK9998065.1"/>
    </source>
</evidence>
<feature type="domain" description="Transposase (putative) gypsy type" evidence="2">
    <location>
        <begin position="78"/>
        <end position="121"/>
    </location>
</feature>
<protein>
    <recommendedName>
        <fullName evidence="2">Transposase (putative) gypsy type domain-containing protein</fullName>
    </recommendedName>
</protein>
<feature type="coiled-coil region" evidence="1">
    <location>
        <begin position="333"/>
        <end position="367"/>
    </location>
</feature>
<accession>A0AAW2CM22</accession>
<dbReference type="Proteomes" id="UP001459277">
    <property type="component" value="Unassembled WGS sequence"/>
</dbReference>